<sequence>MAARSATPDFGDDGVDEVDGRFPEPVAEPRSDADDPPALTSGFFGRRKVVPPIGEAKTPTSTKSRTSQAEEKLEEMLESGKHFLEGLGTGRHGVKRQDTLDKNYWLSLEDEASKSKQFGSHPDLILKQKNRKKCRLRSIEQCEFPKSLKDKNLWVLNPQNRYSWDLTILVLIILVMVLAPFEIAFVRASVGFNRNACNTNHAGPECHKGFLHPDRVGLFVVNLFIDICFVADIFLTLNTAYFDSGSGDWVIDHWHIFLNYLRSWLILDILSVLPWEFMQINGNASVLRLAKCMRLLKLLRVLKQPRIMARLNRHCTIRAEMLTVMKYLTLFMFQIHFGACILRAIDGEVLRQNCDFHEYRDMHMRHFDGAKPGFGRGSDHCPMDLVKGECPVSCPLTVLGFYWNQGIWPQYIGAIAWTLGCMQGELNGNNVAELLLNVAMSIAGMIILAFLVGDLCNAVSNMDPVKNDFTLAFDSLNNYIDEVKPPPSLRYKLREFMSLSEVVFREDYHRGLLERLSPGLLSVVAQHNLAGIVVQLPFYVDTLHRAYNLLPTDHLVLKGGRNAKLIKIIPKMLALQVHFEGDSQSRMVKMEMVDGTRFVVKYPRNADDVQHDKEDTFKKRWATLIRVHSKFLLCDVLFDEKLDENFKRFQTIPMNWIDTHSYGTAHSKARMARALYEENRFVVAVTQRLTTRLYMPKDTLIRNNCSLVDEMYVVHSGKAMTFGRHTVQLLSIKFKGVDDIMGDDICTLLVGDRLHRRRHFTAKAESVLHVFVLNGDTFCEIVESGSFDEFRLGVKRYGCFLRIQRALIIQTRARMGMGGCTLANSHAMTYEEQATEALSPRSMRRNANLHLSRDEEQALESDRVLSALRDVQSDLAKLAAAPAAVRRAFAEDNGDLAALAPVFGDLKRRVVGALAKKVTQGRRQRLSVVSRQEEQNIQRAAGFRQAVV</sequence>
<protein>
    <recommendedName>
        <fullName evidence="7">Ion transport domain-containing protein</fullName>
    </recommendedName>
</protein>
<keyword evidence="3 6" id="KW-1133">Transmembrane helix</keyword>
<name>A0A8J2SAL2_9STRA</name>
<keyword evidence="2 6" id="KW-0812">Transmembrane</keyword>
<comment type="subcellular location">
    <subcellularLocation>
        <location evidence="1">Membrane</location>
        <topology evidence="1">Multi-pass membrane protein</topology>
    </subcellularLocation>
</comment>
<dbReference type="InterPro" id="IPR050818">
    <property type="entry name" value="KCNH_animal-type"/>
</dbReference>
<organism evidence="8 9">
    <name type="scientific">Pelagomonas calceolata</name>
    <dbReference type="NCBI Taxonomy" id="35677"/>
    <lineage>
        <taxon>Eukaryota</taxon>
        <taxon>Sar</taxon>
        <taxon>Stramenopiles</taxon>
        <taxon>Ochrophyta</taxon>
        <taxon>Pelagophyceae</taxon>
        <taxon>Pelagomonadales</taxon>
        <taxon>Pelagomonadaceae</taxon>
        <taxon>Pelagomonas</taxon>
    </lineage>
</organism>
<feature type="transmembrane region" description="Helical" evidence="6">
    <location>
        <begin position="257"/>
        <end position="278"/>
    </location>
</feature>
<dbReference type="OrthoDB" id="117861at2759"/>
<comment type="caution">
    <text evidence="8">The sequence shown here is derived from an EMBL/GenBank/DDBJ whole genome shotgun (WGS) entry which is preliminary data.</text>
</comment>
<feature type="region of interest" description="Disordered" evidence="5">
    <location>
        <begin position="1"/>
        <end position="68"/>
    </location>
</feature>
<evidence type="ECO:0000313" key="9">
    <source>
        <dbReference type="Proteomes" id="UP000789595"/>
    </source>
</evidence>
<evidence type="ECO:0000256" key="2">
    <source>
        <dbReference type="ARBA" id="ARBA00022692"/>
    </source>
</evidence>
<dbReference type="PANTHER" id="PTHR10217:SF435">
    <property type="entry name" value="POTASSIUM VOLTAGE-GATED CHANNEL PROTEIN EAG"/>
    <property type="match status" value="1"/>
</dbReference>
<dbReference type="AlphaFoldDB" id="A0A8J2SAL2"/>
<feature type="transmembrane region" description="Helical" evidence="6">
    <location>
        <begin position="216"/>
        <end position="237"/>
    </location>
</feature>
<feature type="compositionally biased region" description="Polar residues" evidence="5">
    <location>
        <begin position="58"/>
        <end position="67"/>
    </location>
</feature>
<dbReference type="GO" id="GO:0042391">
    <property type="term" value="P:regulation of membrane potential"/>
    <property type="evidence" value="ECO:0007669"/>
    <property type="project" value="TreeGrafter"/>
</dbReference>
<feature type="domain" description="Ion transport" evidence="7">
    <location>
        <begin position="162"/>
        <end position="460"/>
    </location>
</feature>
<dbReference type="GO" id="GO:0005249">
    <property type="term" value="F:voltage-gated potassium channel activity"/>
    <property type="evidence" value="ECO:0007669"/>
    <property type="project" value="TreeGrafter"/>
</dbReference>
<evidence type="ECO:0000259" key="7">
    <source>
        <dbReference type="Pfam" id="PF00520"/>
    </source>
</evidence>
<proteinExistence type="predicted"/>
<dbReference type="PANTHER" id="PTHR10217">
    <property type="entry name" value="VOLTAGE AND LIGAND GATED POTASSIUM CHANNEL"/>
    <property type="match status" value="1"/>
</dbReference>
<dbReference type="SUPFAM" id="SSF51206">
    <property type="entry name" value="cAMP-binding domain-like"/>
    <property type="match status" value="1"/>
</dbReference>
<dbReference type="Gene3D" id="2.60.120.10">
    <property type="entry name" value="Jelly Rolls"/>
    <property type="match status" value="1"/>
</dbReference>
<evidence type="ECO:0000256" key="4">
    <source>
        <dbReference type="ARBA" id="ARBA00023136"/>
    </source>
</evidence>
<accession>A0A8J2SAL2</accession>
<keyword evidence="4 6" id="KW-0472">Membrane</keyword>
<dbReference type="Gene3D" id="1.10.287.70">
    <property type="match status" value="1"/>
</dbReference>
<evidence type="ECO:0000256" key="5">
    <source>
        <dbReference type="SAM" id="MobiDB-lite"/>
    </source>
</evidence>
<dbReference type="GO" id="GO:0005886">
    <property type="term" value="C:plasma membrane"/>
    <property type="evidence" value="ECO:0007669"/>
    <property type="project" value="TreeGrafter"/>
</dbReference>
<dbReference type="Pfam" id="PF00520">
    <property type="entry name" value="Ion_trans"/>
    <property type="match status" value="1"/>
</dbReference>
<reference evidence="8" key="1">
    <citation type="submission" date="2021-11" db="EMBL/GenBank/DDBJ databases">
        <authorList>
            <consortium name="Genoscope - CEA"/>
            <person name="William W."/>
        </authorList>
    </citation>
    <scope>NUCLEOTIDE SEQUENCE</scope>
</reference>
<dbReference type="InterPro" id="IPR005821">
    <property type="entry name" value="Ion_trans_dom"/>
</dbReference>
<evidence type="ECO:0000313" key="8">
    <source>
        <dbReference type="EMBL" id="CAH0368963.1"/>
    </source>
</evidence>
<keyword evidence="9" id="KW-1185">Reference proteome</keyword>
<dbReference type="InterPro" id="IPR018490">
    <property type="entry name" value="cNMP-bd_dom_sf"/>
</dbReference>
<feature type="transmembrane region" description="Helical" evidence="6">
    <location>
        <begin position="166"/>
        <end position="186"/>
    </location>
</feature>
<gene>
    <name evidence="8" type="ORF">PECAL_2P20640</name>
</gene>
<dbReference type="Proteomes" id="UP000789595">
    <property type="component" value="Unassembled WGS sequence"/>
</dbReference>
<feature type="transmembrane region" description="Helical" evidence="6">
    <location>
        <begin position="434"/>
        <end position="453"/>
    </location>
</feature>
<dbReference type="SUPFAM" id="SSF81324">
    <property type="entry name" value="Voltage-gated potassium channels"/>
    <property type="match status" value="1"/>
</dbReference>
<evidence type="ECO:0000256" key="1">
    <source>
        <dbReference type="ARBA" id="ARBA00004141"/>
    </source>
</evidence>
<feature type="compositionally biased region" description="Basic and acidic residues" evidence="5">
    <location>
        <begin position="18"/>
        <end position="33"/>
    </location>
</feature>
<evidence type="ECO:0000256" key="3">
    <source>
        <dbReference type="ARBA" id="ARBA00022989"/>
    </source>
</evidence>
<dbReference type="EMBL" id="CAKKNE010000002">
    <property type="protein sequence ID" value="CAH0368963.1"/>
    <property type="molecule type" value="Genomic_DNA"/>
</dbReference>
<dbReference type="InterPro" id="IPR014710">
    <property type="entry name" value="RmlC-like_jellyroll"/>
</dbReference>
<evidence type="ECO:0000256" key="6">
    <source>
        <dbReference type="SAM" id="Phobius"/>
    </source>
</evidence>